<dbReference type="Proteomes" id="UP000604066">
    <property type="component" value="Unassembled WGS sequence"/>
</dbReference>
<sequence>MIILQDYEQILSGIWEETAKYLGVFTVKLLVDRVIYDLSPELPEVEILECDETGFDFEKIRKFLRDNPDFDFGELVSKFTTKYVGIIAKLVDPKTLQNLKEKLERKGF</sequence>
<evidence type="ECO:0000313" key="1">
    <source>
        <dbReference type="EMBL" id="NYE57302.1"/>
    </source>
</evidence>
<reference evidence="1 2" key="1">
    <citation type="submission" date="2020-07" db="EMBL/GenBank/DDBJ databases">
        <title>Genomic Encyclopedia of Type Strains, Phase III (KMG-III): the genomes of soil and plant-associated and newly described type strains.</title>
        <authorList>
            <person name="Whitman W."/>
        </authorList>
    </citation>
    <scope>NUCLEOTIDE SEQUENCE [LARGE SCALE GENOMIC DNA]</scope>
    <source>
        <strain evidence="1 2">DSM 11255</strain>
    </source>
</reference>
<dbReference type="EMBL" id="JACCBS010000002">
    <property type="protein sequence ID" value="NYE57302.1"/>
    <property type="molecule type" value="Genomic_DNA"/>
</dbReference>
<gene>
    <name evidence="1" type="ORF">HDG70_001017</name>
</gene>
<dbReference type="RefSeq" id="WP_028052876.1">
    <property type="nucleotide sequence ID" value="NZ_ATYG01000040.1"/>
</dbReference>
<evidence type="ECO:0000313" key="2">
    <source>
        <dbReference type="Proteomes" id="UP000604066"/>
    </source>
</evidence>
<protein>
    <submittedName>
        <fullName evidence="1">Uncharacterized protein</fullName>
    </submittedName>
</protein>
<proteinExistence type="predicted"/>
<accession>A0ABX2R806</accession>
<comment type="caution">
    <text evidence="1">The sequence shown here is derived from an EMBL/GenBank/DDBJ whole genome shotgun (WGS) entry which is preliminary data.</text>
</comment>
<keyword evidence="2" id="KW-1185">Reference proteome</keyword>
<organism evidence="1 2">
    <name type="scientific">Carboxydothermus ferrireducens DSM 11255</name>
    <dbReference type="NCBI Taxonomy" id="1119529"/>
    <lineage>
        <taxon>Bacteria</taxon>
        <taxon>Bacillati</taxon>
        <taxon>Bacillota</taxon>
        <taxon>Clostridia</taxon>
        <taxon>Thermoanaerobacterales</taxon>
        <taxon>Thermoanaerobacteraceae</taxon>
        <taxon>Carboxydothermus</taxon>
    </lineage>
</organism>
<name>A0ABX2R806_9THEO</name>